<name>A0A4P9YYG5_9FUNG</name>
<dbReference type="EMBL" id="KZ989868">
    <property type="protein sequence ID" value="RKP25137.1"/>
    <property type="molecule type" value="Genomic_DNA"/>
</dbReference>
<organism evidence="2 3">
    <name type="scientific">Syncephalis pseudoplumigaleata</name>
    <dbReference type="NCBI Taxonomy" id="1712513"/>
    <lineage>
        <taxon>Eukaryota</taxon>
        <taxon>Fungi</taxon>
        <taxon>Fungi incertae sedis</taxon>
        <taxon>Zoopagomycota</taxon>
        <taxon>Zoopagomycotina</taxon>
        <taxon>Zoopagomycetes</taxon>
        <taxon>Zoopagales</taxon>
        <taxon>Piptocephalidaceae</taxon>
        <taxon>Syncephalis</taxon>
    </lineage>
</organism>
<gene>
    <name evidence="2" type="ORF">SYNPS1DRAFT_22859</name>
</gene>
<dbReference type="AlphaFoldDB" id="A0A4P9YYG5"/>
<accession>A0A4P9YYG5</accession>
<feature type="region of interest" description="Disordered" evidence="1">
    <location>
        <begin position="43"/>
        <end position="73"/>
    </location>
</feature>
<reference evidence="3" key="1">
    <citation type="journal article" date="2018" name="Nat. Microbiol.">
        <title>Leveraging single-cell genomics to expand the fungal tree of life.</title>
        <authorList>
            <person name="Ahrendt S.R."/>
            <person name="Quandt C.A."/>
            <person name="Ciobanu D."/>
            <person name="Clum A."/>
            <person name="Salamov A."/>
            <person name="Andreopoulos B."/>
            <person name="Cheng J.F."/>
            <person name="Woyke T."/>
            <person name="Pelin A."/>
            <person name="Henrissat B."/>
            <person name="Reynolds N.K."/>
            <person name="Benny G.L."/>
            <person name="Smith M.E."/>
            <person name="James T.Y."/>
            <person name="Grigoriev I.V."/>
        </authorList>
    </citation>
    <scope>NUCLEOTIDE SEQUENCE [LARGE SCALE GENOMIC DNA]</scope>
    <source>
        <strain evidence="3">Benny S71-1</strain>
    </source>
</reference>
<feature type="region of interest" description="Disordered" evidence="1">
    <location>
        <begin position="127"/>
        <end position="146"/>
    </location>
</feature>
<dbReference type="Proteomes" id="UP000278143">
    <property type="component" value="Unassembled WGS sequence"/>
</dbReference>
<keyword evidence="3" id="KW-1185">Reference proteome</keyword>
<dbReference type="OrthoDB" id="3981028at2759"/>
<evidence type="ECO:0000313" key="3">
    <source>
        <dbReference type="Proteomes" id="UP000278143"/>
    </source>
</evidence>
<sequence length="192" mass="21712">MAETWLANLTDATFEAVTRVNASMAITNRELSDSTVLLSHTTSTATDADASMMDSSAARANEEEETEAEHNPMKRGYERVIELYTLHALPRLNEWETAREFLTYNDMLDTATQKMCLKSLKRLEKAARKAASTETPPDDGRHGHDADLEQYRTTLPTYHDTGYLLSHLRLLLQQGWQKLVQTIKMGTTVTYV</sequence>
<evidence type="ECO:0000256" key="1">
    <source>
        <dbReference type="SAM" id="MobiDB-lite"/>
    </source>
</evidence>
<feature type="compositionally biased region" description="Low complexity" evidence="1">
    <location>
        <begin position="43"/>
        <end position="59"/>
    </location>
</feature>
<proteinExistence type="predicted"/>
<protein>
    <submittedName>
        <fullName evidence="2">Uncharacterized protein</fullName>
    </submittedName>
</protein>
<evidence type="ECO:0000313" key="2">
    <source>
        <dbReference type="EMBL" id="RKP25137.1"/>
    </source>
</evidence>